<evidence type="ECO:0000256" key="7">
    <source>
        <dbReference type="ARBA" id="ARBA00023065"/>
    </source>
</evidence>
<dbReference type="HAMAP" id="MF_00454">
    <property type="entry name" value="FluC"/>
    <property type="match status" value="1"/>
</dbReference>
<evidence type="ECO:0000256" key="5">
    <source>
        <dbReference type="ARBA" id="ARBA00022989"/>
    </source>
</evidence>
<reference evidence="13 14" key="1">
    <citation type="submission" date="2023-06" db="EMBL/GenBank/DDBJ databases">
        <title>Altererythrobacter rubellus NBRC 112769 genome.</title>
        <authorList>
            <person name="Zhang K."/>
        </authorList>
    </citation>
    <scope>NUCLEOTIDE SEQUENCE [LARGE SCALE GENOMIC DNA]</scope>
    <source>
        <strain evidence="13 14">NBRC 112769</strain>
    </source>
</reference>
<evidence type="ECO:0000256" key="12">
    <source>
        <dbReference type="HAMAP-Rule" id="MF_00454"/>
    </source>
</evidence>
<dbReference type="Pfam" id="PF02537">
    <property type="entry name" value="CRCB"/>
    <property type="match status" value="1"/>
</dbReference>
<comment type="activity regulation">
    <text evidence="12">Na(+) is not transported, but it plays an essential structural role and its presence is essential for fluoride channel function.</text>
</comment>
<keyword evidence="5 12" id="KW-1133">Transmembrane helix</keyword>
<evidence type="ECO:0000256" key="1">
    <source>
        <dbReference type="ARBA" id="ARBA00004651"/>
    </source>
</evidence>
<feature type="transmembrane region" description="Helical" evidence="12">
    <location>
        <begin position="6"/>
        <end position="24"/>
    </location>
</feature>
<keyword evidence="2 12" id="KW-1003">Cell membrane</keyword>
<evidence type="ECO:0000256" key="6">
    <source>
        <dbReference type="ARBA" id="ARBA00023053"/>
    </source>
</evidence>
<sequence length="140" mass="14323">MSASLSPIMASINVAIGGAIGAVLRYQLGRGMTGWLGAPVVGAFPFATLAANAIGSLLMGVLAGWLARHGGEGSVAPDQLRLLLGVGLLGGFTTFSAFSLEMVLLIERGQYLFASLYVILSVALGISGLLVGLNLTRLFS</sequence>
<dbReference type="KEGG" id="arue:QQX03_10370"/>
<keyword evidence="12" id="KW-0479">Metal-binding</keyword>
<feature type="transmembrane region" description="Helical" evidence="12">
    <location>
        <begin position="36"/>
        <end position="62"/>
    </location>
</feature>
<dbReference type="GO" id="GO:0140114">
    <property type="term" value="P:cellular detoxification of fluoride"/>
    <property type="evidence" value="ECO:0007669"/>
    <property type="project" value="UniProtKB-UniRule"/>
</dbReference>
<dbReference type="GO" id="GO:0062054">
    <property type="term" value="F:fluoride channel activity"/>
    <property type="evidence" value="ECO:0007669"/>
    <property type="project" value="UniProtKB-UniRule"/>
</dbReference>
<evidence type="ECO:0000256" key="10">
    <source>
        <dbReference type="ARBA" id="ARBA00035120"/>
    </source>
</evidence>
<proteinExistence type="inferred from homology"/>
<keyword evidence="12" id="KW-0813">Transport</keyword>
<comment type="function">
    <text evidence="12">Fluoride-specific ion channel. Important for reducing fluoride concentration in the cell, thus reducing its toxicity.</text>
</comment>
<feature type="transmembrane region" description="Helical" evidence="12">
    <location>
        <begin position="82"/>
        <end position="104"/>
    </location>
</feature>
<feature type="binding site" evidence="12">
    <location>
        <position position="90"/>
    </location>
    <ligand>
        <name>Na(+)</name>
        <dbReference type="ChEBI" id="CHEBI:29101"/>
        <note>structural</note>
    </ligand>
</feature>
<keyword evidence="3" id="KW-0997">Cell inner membrane</keyword>
<evidence type="ECO:0000256" key="4">
    <source>
        <dbReference type="ARBA" id="ARBA00022692"/>
    </source>
</evidence>
<comment type="subcellular location">
    <subcellularLocation>
        <location evidence="1 12">Cell membrane</location>
        <topology evidence="1 12">Multi-pass membrane protein</topology>
    </subcellularLocation>
</comment>
<evidence type="ECO:0000256" key="3">
    <source>
        <dbReference type="ARBA" id="ARBA00022519"/>
    </source>
</evidence>
<evidence type="ECO:0000313" key="13">
    <source>
        <dbReference type="EMBL" id="WIW95343.1"/>
    </source>
</evidence>
<dbReference type="NCBIfam" id="TIGR00494">
    <property type="entry name" value="crcB"/>
    <property type="match status" value="1"/>
</dbReference>
<gene>
    <name evidence="12 13" type="primary">crcB</name>
    <name evidence="12" type="synonym">fluC</name>
    <name evidence="13" type="ORF">QQX03_10370</name>
</gene>
<feature type="transmembrane region" description="Helical" evidence="12">
    <location>
        <begin position="111"/>
        <end position="133"/>
    </location>
</feature>
<accession>A0A9Y2B761</accession>
<evidence type="ECO:0000256" key="11">
    <source>
        <dbReference type="ARBA" id="ARBA00035585"/>
    </source>
</evidence>
<keyword evidence="6 12" id="KW-0915">Sodium</keyword>
<comment type="catalytic activity">
    <reaction evidence="11">
        <text>fluoride(in) = fluoride(out)</text>
        <dbReference type="Rhea" id="RHEA:76159"/>
        <dbReference type="ChEBI" id="CHEBI:17051"/>
    </reaction>
    <physiologicalReaction direction="left-to-right" evidence="11">
        <dbReference type="Rhea" id="RHEA:76160"/>
    </physiologicalReaction>
</comment>
<protein>
    <recommendedName>
        <fullName evidence="12">Fluoride-specific ion channel FluC</fullName>
    </recommendedName>
</protein>
<dbReference type="InterPro" id="IPR003691">
    <property type="entry name" value="FluC"/>
</dbReference>
<evidence type="ECO:0000256" key="8">
    <source>
        <dbReference type="ARBA" id="ARBA00023136"/>
    </source>
</evidence>
<keyword evidence="7 12" id="KW-0406">Ion transport</keyword>
<feature type="binding site" evidence="12">
    <location>
        <position position="93"/>
    </location>
    <ligand>
        <name>Na(+)</name>
        <dbReference type="ChEBI" id="CHEBI:29101"/>
        <note>structural</note>
    </ligand>
</feature>
<keyword evidence="8 12" id="KW-0472">Membrane</keyword>
<dbReference type="EMBL" id="CP127221">
    <property type="protein sequence ID" value="WIW95343.1"/>
    <property type="molecule type" value="Genomic_DNA"/>
</dbReference>
<dbReference type="RefSeq" id="WP_285975658.1">
    <property type="nucleotide sequence ID" value="NZ_CP127221.1"/>
</dbReference>
<evidence type="ECO:0000256" key="9">
    <source>
        <dbReference type="ARBA" id="ARBA00023303"/>
    </source>
</evidence>
<dbReference type="GO" id="GO:0005886">
    <property type="term" value="C:plasma membrane"/>
    <property type="evidence" value="ECO:0007669"/>
    <property type="project" value="UniProtKB-SubCell"/>
</dbReference>
<dbReference type="GO" id="GO:0046872">
    <property type="term" value="F:metal ion binding"/>
    <property type="evidence" value="ECO:0007669"/>
    <property type="project" value="UniProtKB-KW"/>
</dbReference>
<evidence type="ECO:0000256" key="2">
    <source>
        <dbReference type="ARBA" id="ARBA00022475"/>
    </source>
</evidence>
<keyword evidence="14" id="KW-1185">Reference proteome</keyword>
<organism evidence="13 14">
    <name type="scientific">Altererythrobacter rubellus</name>
    <dbReference type="NCBI Taxonomy" id="2173831"/>
    <lineage>
        <taxon>Bacteria</taxon>
        <taxon>Pseudomonadati</taxon>
        <taxon>Pseudomonadota</taxon>
        <taxon>Alphaproteobacteria</taxon>
        <taxon>Sphingomonadales</taxon>
        <taxon>Erythrobacteraceae</taxon>
        <taxon>Altererythrobacter</taxon>
    </lineage>
</organism>
<keyword evidence="4 12" id="KW-0812">Transmembrane</keyword>
<name>A0A9Y2B761_9SPHN</name>
<dbReference type="AlphaFoldDB" id="A0A9Y2B761"/>
<keyword evidence="9 12" id="KW-0407">Ion channel</keyword>
<dbReference type="Proteomes" id="UP001231445">
    <property type="component" value="Chromosome"/>
</dbReference>
<dbReference type="PANTHER" id="PTHR28259:SF1">
    <property type="entry name" value="FLUORIDE EXPORT PROTEIN 1-RELATED"/>
    <property type="match status" value="1"/>
</dbReference>
<comment type="similarity">
    <text evidence="10 12">Belongs to the fluoride channel Fluc/FEX (TC 1.A.43) family.</text>
</comment>
<dbReference type="PANTHER" id="PTHR28259">
    <property type="entry name" value="FLUORIDE EXPORT PROTEIN 1-RELATED"/>
    <property type="match status" value="1"/>
</dbReference>
<evidence type="ECO:0000313" key="14">
    <source>
        <dbReference type="Proteomes" id="UP001231445"/>
    </source>
</evidence>